<organism evidence="1 2">
    <name type="scientific">Oesophagostomum dentatum</name>
    <name type="common">Nodular worm</name>
    <dbReference type="NCBI Taxonomy" id="61180"/>
    <lineage>
        <taxon>Eukaryota</taxon>
        <taxon>Metazoa</taxon>
        <taxon>Ecdysozoa</taxon>
        <taxon>Nematoda</taxon>
        <taxon>Chromadorea</taxon>
        <taxon>Rhabditida</taxon>
        <taxon>Rhabditina</taxon>
        <taxon>Rhabditomorpha</taxon>
        <taxon>Strongyloidea</taxon>
        <taxon>Strongylidae</taxon>
        <taxon>Oesophagostomum</taxon>
    </lineage>
</organism>
<name>A0A0B1TFD1_OESDE</name>
<keyword evidence="2" id="KW-1185">Reference proteome</keyword>
<proteinExistence type="predicted"/>
<evidence type="ECO:0000313" key="1">
    <source>
        <dbReference type="EMBL" id="KHJ96243.1"/>
    </source>
</evidence>
<protein>
    <submittedName>
        <fullName evidence="1">Uncharacterized protein</fullName>
    </submittedName>
</protein>
<accession>A0A0B1TFD1</accession>
<reference evidence="1 2" key="1">
    <citation type="submission" date="2014-03" db="EMBL/GenBank/DDBJ databases">
        <title>Draft genome of the hookworm Oesophagostomum dentatum.</title>
        <authorList>
            <person name="Mitreva M."/>
        </authorList>
    </citation>
    <scope>NUCLEOTIDE SEQUENCE [LARGE SCALE GENOMIC DNA]</scope>
    <source>
        <strain evidence="1 2">OD-Hann</strain>
    </source>
</reference>
<evidence type="ECO:0000313" key="2">
    <source>
        <dbReference type="Proteomes" id="UP000053660"/>
    </source>
</evidence>
<dbReference type="Proteomes" id="UP000053660">
    <property type="component" value="Unassembled WGS sequence"/>
</dbReference>
<dbReference type="AlphaFoldDB" id="A0A0B1TFD1"/>
<dbReference type="EMBL" id="KN549718">
    <property type="protein sequence ID" value="KHJ96243.1"/>
    <property type="molecule type" value="Genomic_DNA"/>
</dbReference>
<gene>
    <name evidence="1" type="ORF">OESDEN_03795</name>
</gene>
<sequence length="41" mass="4875">MPIYVMDNEIALMEKTNHQCIVTSTNYIEQNWTRSGKKRTE</sequence>